<protein>
    <recommendedName>
        <fullName evidence="5">AIG1-type G domain-containing protein</fullName>
    </recommendedName>
</protein>
<dbReference type="GO" id="GO:0005525">
    <property type="term" value="F:GTP binding"/>
    <property type="evidence" value="ECO:0007669"/>
    <property type="project" value="UniProtKB-KW"/>
</dbReference>
<evidence type="ECO:0000313" key="6">
    <source>
        <dbReference type="Ensembl" id="ENSLBEP00000022286.1"/>
    </source>
</evidence>
<dbReference type="Ensembl" id="ENSLBET00000023464.1">
    <property type="protein sequence ID" value="ENSLBEP00000022286.1"/>
    <property type="gene ID" value="ENSLBEG00000017129.1"/>
</dbReference>
<keyword evidence="4" id="KW-0812">Transmembrane</keyword>
<dbReference type="InterPro" id="IPR027417">
    <property type="entry name" value="P-loop_NTPase"/>
</dbReference>
<evidence type="ECO:0000256" key="3">
    <source>
        <dbReference type="ARBA" id="ARBA00023134"/>
    </source>
</evidence>
<evidence type="ECO:0000313" key="7">
    <source>
        <dbReference type="Proteomes" id="UP000261660"/>
    </source>
</evidence>
<name>A0A3Q3FP40_9LABR</name>
<dbReference type="CDD" id="cd01852">
    <property type="entry name" value="AIG1"/>
    <property type="match status" value="1"/>
</dbReference>
<dbReference type="FunFam" id="3.40.50.300:FF:000366">
    <property type="entry name" value="GTPase, IMAP family member 2"/>
    <property type="match status" value="1"/>
</dbReference>
<keyword evidence="7" id="KW-1185">Reference proteome</keyword>
<evidence type="ECO:0000256" key="2">
    <source>
        <dbReference type="ARBA" id="ARBA00022741"/>
    </source>
</evidence>
<dbReference type="Gene3D" id="3.40.50.300">
    <property type="entry name" value="P-loop containing nucleotide triphosphate hydrolases"/>
    <property type="match status" value="1"/>
</dbReference>
<evidence type="ECO:0000256" key="1">
    <source>
        <dbReference type="ARBA" id="ARBA00008535"/>
    </source>
</evidence>
<comment type="similarity">
    <text evidence="1">Belongs to the TRAFAC class TrmE-Era-EngA-EngB-Septin-like GTPase superfamily. AIG1/Toc34/Toc159-like paraseptin GTPase family. IAN subfamily.</text>
</comment>
<dbReference type="InterPro" id="IPR045058">
    <property type="entry name" value="GIMA/IAN/Toc"/>
</dbReference>
<feature type="domain" description="AIG1-type G" evidence="5">
    <location>
        <begin position="45"/>
        <end position="254"/>
    </location>
</feature>
<keyword evidence="2" id="KW-0547">Nucleotide-binding</keyword>
<reference evidence="6" key="1">
    <citation type="submission" date="2025-08" db="UniProtKB">
        <authorList>
            <consortium name="Ensembl"/>
        </authorList>
    </citation>
    <scope>IDENTIFICATION</scope>
</reference>
<dbReference type="InterPro" id="IPR006703">
    <property type="entry name" value="G_AIG1"/>
</dbReference>
<keyword evidence="3" id="KW-0342">GTP-binding</keyword>
<dbReference type="InParanoid" id="A0A3Q3FP40"/>
<dbReference type="STRING" id="56723.ENSLBEP00000022286"/>
<keyword evidence="4" id="KW-0472">Membrane</keyword>
<reference evidence="6" key="2">
    <citation type="submission" date="2025-09" db="UniProtKB">
        <authorList>
            <consortium name="Ensembl"/>
        </authorList>
    </citation>
    <scope>IDENTIFICATION</scope>
</reference>
<accession>A0A3Q3FP40</accession>
<dbReference type="AlphaFoldDB" id="A0A3Q3FP40"/>
<organism evidence="6 7">
    <name type="scientific">Labrus bergylta</name>
    <name type="common">ballan wrasse</name>
    <dbReference type="NCBI Taxonomy" id="56723"/>
    <lineage>
        <taxon>Eukaryota</taxon>
        <taxon>Metazoa</taxon>
        <taxon>Chordata</taxon>
        <taxon>Craniata</taxon>
        <taxon>Vertebrata</taxon>
        <taxon>Euteleostomi</taxon>
        <taxon>Actinopterygii</taxon>
        <taxon>Neopterygii</taxon>
        <taxon>Teleostei</taxon>
        <taxon>Neoteleostei</taxon>
        <taxon>Acanthomorphata</taxon>
        <taxon>Eupercaria</taxon>
        <taxon>Labriformes</taxon>
        <taxon>Labridae</taxon>
        <taxon>Labrus</taxon>
    </lineage>
</organism>
<dbReference type="Proteomes" id="UP000261660">
    <property type="component" value="Unplaced"/>
</dbReference>
<evidence type="ECO:0000259" key="5">
    <source>
        <dbReference type="PROSITE" id="PS51720"/>
    </source>
</evidence>
<dbReference type="PROSITE" id="PS51720">
    <property type="entry name" value="G_AIG1"/>
    <property type="match status" value="1"/>
</dbReference>
<evidence type="ECO:0000256" key="4">
    <source>
        <dbReference type="SAM" id="Phobius"/>
    </source>
</evidence>
<keyword evidence="4" id="KW-1133">Transmembrane helix</keyword>
<dbReference type="SUPFAM" id="SSF52540">
    <property type="entry name" value="P-loop containing nucleoside triphosphate hydrolases"/>
    <property type="match status" value="1"/>
</dbReference>
<dbReference type="PANTHER" id="PTHR10903">
    <property type="entry name" value="GTPASE, IMAP FAMILY MEMBER-RELATED"/>
    <property type="match status" value="1"/>
</dbReference>
<sequence>MIYLIQPNCTLCLNLQHNKPIGKTLQEPMCGTDELKQNSYSLTVRATKRIVLVGKTGVGKSSLANTIFGEAIFQINHLNGLTNNCSQAETKSVNGRSINLIDTPGFFDAERSEEENKPEMVRCITECAPGPHAFLIVLKMEKFTEHEGAVIAKICDFFSEDALKYAAVVFTHGDQLPEGMKIEEYVEQSGGLSDLVKKCGGRCHVVDNKYWKANEDDEYRSNQFQVAELLNTIDEIVRENNGDFYTNEMLQEVEKAIQKEEARIKKSSGSISQEEIRRQAKSNVFTIMTEKTPKRWIRGLVGFAVIAGILAAVSAALLFYQNNRGNYFNN</sequence>
<dbReference type="PANTHER" id="PTHR10903:SF62">
    <property type="entry name" value="GTPASE IMAP FAMILY MEMBER 4-LIKE-RELATED"/>
    <property type="match status" value="1"/>
</dbReference>
<feature type="transmembrane region" description="Helical" evidence="4">
    <location>
        <begin position="300"/>
        <end position="320"/>
    </location>
</feature>
<dbReference type="GeneTree" id="ENSGT01150000286992"/>
<proteinExistence type="inferred from homology"/>
<dbReference type="Pfam" id="PF04548">
    <property type="entry name" value="AIG1"/>
    <property type="match status" value="1"/>
</dbReference>